<protein>
    <submittedName>
        <fullName evidence="1">Uncharacterized protein</fullName>
    </submittedName>
</protein>
<organism evidence="1 2">
    <name type="scientific">Brachyspira aalborgi</name>
    <dbReference type="NCBI Taxonomy" id="29522"/>
    <lineage>
        <taxon>Bacteria</taxon>
        <taxon>Pseudomonadati</taxon>
        <taxon>Spirochaetota</taxon>
        <taxon>Spirochaetia</taxon>
        <taxon>Brachyspirales</taxon>
        <taxon>Brachyspiraceae</taxon>
        <taxon>Brachyspira</taxon>
    </lineage>
</organism>
<accession>A0A5C8DW08</accession>
<name>A0A5C8DW08_9SPIR</name>
<dbReference type="AlphaFoldDB" id="A0A5C8DW08"/>
<dbReference type="Proteomes" id="UP000324707">
    <property type="component" value="Unassembled WGS sequence"/>
</dbReference>
<dbReference type="EMBL" id="SAXX01000025">
    <property type="protein sequence ID" value="TXJ29989.1"/>
    <property type="molecule type" value="Genomic_DNA"/>
</dbReference>
<comment type="caution">
    <text evidence="1">The sequence shown here is derived from an EMBL/GenBank/DDBJ whole genome shotgun (WGS) entry which is preliminary data.</text>
</comment>
<evidence type="ECO:0000313" key="1">
    <source>
        <dbReference type="EMBL" id="TXJ29989.1"/>
    </source>
</evidence>
<evidence type="ECO:0000313" key="2">
    <source>
        <dbReference type="Proteomes" id="UP000324707"/>
    </source>
</evidence>
<proteinExistence type="predicted"/>
<gene>
    <name evidence="1" type="ORF">EPJ69_12195</name>
</gene>
<dbReference type="RefSeq" id="WP_147737595.1">
    <property type="nucleotide sequence ID" value="NZ_SAXX01000025.1"/>
</dbReference>
<reference evidence="1 2" key="1">
    <citation type="journal article" date="1992" name="Lakartidningen">
        <title>[Penicillin V and not amoxicillin is the first choice preparation in acute otitis].</title>
        <authorList>
            <person name="Kamme C."/>
            <person name="Lundgren K."/>
            <person name="Prellner K."/>
        </authorList>
    </citation>
    <scope>NUCLEOTIDE SEQUENCE [LARGE SCALE GENOMIC DNA]</scope>
    <source>
        <strain evidence="1 2">PC5538III-lc</strain>
    </source>
</reference>
<sequence>MFFKKKIYNIDIPPQPTTGDSYKNFNHLQDDLLYTNNEYALNFLKNTNEKITESKKIKCHAYWYGEINEKHIFSIKSLLCAQKNAEVYLWIDKATFNKNKKNKFLKEIEKLIYI</sequence>